<dbReference type="GO" id="GO:0005524">
    <property type="term" value="F:ATP binding"/>
    <property type="evidence" value="ECO:0007669"/>
    <property type="project" value="UniProtKB-UniRule"/>
</dbReference>
<feature type="binding site" evidence="12">
    <location>
        <position position="468"/>
    </location>
    <ligand>
        <name>Zn(2+)</name>
        <dbReference type="ChEBI" id="CHEBI:29105"/>
        <label>1</label>
    </ligand>
</feature>
<dbReference type="InterPro" id="IPR040498">
    <property type="entry name" value="PriA_CRR"/>
</dbReference>
<comment type="cofactor">
    <cofactor evidence="12">
        <name>Zn(2+)</name>
        <dbReference type="ChEBI" id="CHEBI:29105"/>
    </cofactor>
    <text evidence="12">Binds 2 zinc ions per subunit.</text>
</comment>
<feature type="domain" description="Helicase ATP-binding" evidence="13">
    <location>
        <begin position="201"/>
        <end position="367"/>
    </location>
</feature>
<keyword evidence="2 12" id="KW-0235">DNA replication</keyword>
<evidence type="ECO:0000313" key="15">
    <source>
        <dbReference type="Proteomes" id="UP000538147"/>
    </source>
</evidence>
<comment type="subunit">
    <text evidence="12">Component of the replication restart primosome.</text>
</comment>
<dbReference type="Gene3D" id="3.40.50.300">
    <property type="entry name" value="P-loop containing nucleotide triphosphate hydrolases"/>
    <property type="match status" value="2"/>
</dbReference>
<comment type="caution">
    <text evidence="14">The sequence shown here is derived from an EMBL/GenBank/DDBJ whole genome shotgun (WGS) entry which is preliminary data.</text>
</comment>
<dbReference type="Pfam" id="PF18074">
    <property type="entry name" value="PriA_C"/>
    <property type="match status" value="1"/>
</dbReference>
<feature type="binding site" evidence="12">
    <location>
        <position position="431"/>
    </location>
    <ligand>
        <name>Zn(2+)</name>
        <dbReference type="ChEBI" id="CHEBI:29105"/>
        <label>1</label>
    </ligand>
</feature>
<dbReference type="SUPFAM" id="SSF52540">
    <property type="entry name" value="P-loop containing nucleoside triphosphate hydrolases"/>
    <property type="match status" value="2"/>
</dbReference>
<dbReference type="Proteomes" id="UP000538147">
    <property type="component" value="Unassembled WGS sequence"/>
</dbReference>
<evidence type="ECO:0000256" key="3">
    <source>
        <dbReference type="ARBA" id="ARBA00022723"/>
    </source>
</evidence>
<feature type="binding site" evidence="12">
    <location>
        <position position="471"/>
    </location>
    <ligand>
        <name>Zn(2+)</name>
        <dbReference type="ChEBI" id="CHEBI:29105"/>
        <label>1</label>
    </ligand>
</feature>
<dbReference type="InterPro" id="IPR005259">
    <property type="entry name" value="PriA"/>
</dbReference>
<evidence type="ECO:0000259" key="13">
    <source>
        <dbReference type="PROSITE" id="PS51192"/>
    </source>
</evidence>
<evidence type="ECO:0000256" key="6">
    <source>
        <dbReference type="ARBA" id="ARBA00022806"/>
    </source>
</evidence>
<dbReference type="PANTHER" id="PTHR30580:SF0">
    <property type="entry name" value="PRIMOSOMAL PROTEIN N"/>
    <property type="match status" value="1"/>
</dbReference>
<evidence type="ECO:0000256" key="5">
    <source>
        <dbReference type="ARBA" id="ARBA00022801"/>
    </source>
</evidence>
<comment type="function">
    <text evidence="12">Initiates the restart of stalled replication forks, which reloads the replicative helicase on sites other than the origin of replication. Recognizes and binds to abandoned replication forks and remodels them to uncover a helicase loading site. Promotes assembly of the primosome at these replication forks.</text>
</comment>
<keyword evidence="4 12" id="KW-0547">Nucleotide-binding</keyword>
<dbReference type="PANTHER" id="PTHR30580">
    <property type="entry name" value="PRIMOSOMAL PROTEIN N"/>
    <property type="match status" value="1"/>
</dbReference>
<feature type="binding site" evidence="12">
    <location>
        <position position="455"/>
    </location>
    <ligand>
        <name>Zn(2+)</name>
        <dbReference type="ChEBI" id="CHEBI:29105"/>
        <label>2</label>
    </ligand>
</feature>
<dbReference type="InterPro" id="IPR041236">
    <property type="entry name" value="PriA_C"/>
</dbReference>
<comment type="catalytic activity">
    <reaction evidence="12">
        <text>Couples ATP hydrolysis with the unwinding of duplex DNA by translocating in the 3'-5' direction.</text>
        <dbReference type="EC" id="5.6.2.4"/>
    </reaction>
</comment>
<feature type="binding site" evidence="12">
    <location>
        <position position="428"/>
    </location>
    <ligand>
        <name>Zn(2+)</name>
        <dbReference type="ChEBI" id="CHEBI:29105"/>
        <label>1</label>
    </ligand>
</feature>
<dbReference type="NCBIfam" id="TIGR00595">
    <property type="entry name" value="priA"/>
    <property type="match status" value="1"/>
</dbReference>
<dbReference type="InterPro" id="IPR042115">
    <property type="entry name" value="PriA_3primeBD_sf"/>
</dbReference>
<evidence type="ECO:0000256" key="10">
    <source>
        <dbReference type="ARBA" id="ARBA00023235"/>
    </source>
</evidence>
<keyword evidence="15" id="KW-1185">Reference proteome</keyword>
<dbReference type="FunFam" id="3.40.50.300:FF:000489">
    <property type="entry name" value="Primosome assembly protein PriA"/>
    <property type="match status" value="1"/>
</dbReference>
<sequence length="719" mass="76034">MAEQVRVVVMQAGLGPLDYAMPAGQSLEAGQAVLVPLGPRQIMGVVWDGLEGPAFTGKGLRAVAGVLPLPLVPEPLRRLCDWVADYYLASLAGVLRMVLPSVAALGERQIVEYRLSGTQPPRLTPERSKALAALEGRAGTVRDLARAADVSEAVIRGLVNVGVLAAETVPAGQLPAPPDPDFAPPALEPAQADAARALTEAVAAGGFAPFLLEGVTGSGKTEVYAEAIAAALRAGGQALVLLPEIALTAAFTARLAARFGSPPVAWHSDLKTSERRAAYAAIADGRARLVVGARSALFLPFKDLRLTIVDEAHETSFKQEDGVHYHARDVAVMRAQFEGATVVLASATPAIETRVQAERGTYRHLLLPARFGGAAMPDISAVDLRKTPPVRGRWIAPPLAAAISETLARGEQVLLFLNRRGYAPLTLCRACGEKINCPNCTAWMVEHRLTRRLACHHCGHEMTVPPACPSCGEPDTLVACGPGVERIAEEVAATWGAARIALVTSDTITSPARAAALVAAVEGREIDILIGTQLVTKGFHFPELTLVGVIDADLGLSGGDLRASERTFAQIAQVAGRAGRSAKPGRVLLQTHQPEARLMQALIHGDAAAFYAHETATRRDLTLPPFGRLAALIVSSEKEPEARAAAQALAEAAPARTGLQVLGPAPAPLAMLRGRHRFRLLVTARRTVPLSAILRDWLVRVPLGNSVRVVVDVDPYSFM</sequence>
<dbReference type="GO" id="GO:0006269">
    <property type="term" value="P:DNA replication, synthesis of primer"/>
    <property type="evidence" value="ECO:0007669"/>
    <property type="project" value="UniProtKB-KW"/>
</dbReference>
<keyword evidence="10 12" id="KW-0413">Isomerase</keyword>
<dbReference type="Gene3D" id="3.40.1440.60">
    <property type="entry name" value="PriA, 3(prime) DNA-binding domain"/>
    <property type="match status" value="1"/>
</dbReference>
<evidence type="ECO:0000256" key="2">
    <source>
        <dbReference type="ARBA" id="ARBA00022705"/>
    </source>
</evidence>
<evidence type="ECO:0000256" key="1">
    <source>
        <dbReference type="ARBA" id="ARBA00022515"/>
    </source>
</evidence>
<keyword evidence="6 12" id="KW-0347">Helicase</keyword>
<proteinExistence type="inferred from homology"/>
<dbReference type="RefSeq" id="WP_184196757.1">
    <property type="nucleotide sequence ID" value="NZ_JACIIV010000007.1"/>
</dbReference>
<evidence type="ECO:0000256" key="12">
    <source>
        <dbReference type="HAMAP-Rule" id="MF_00983"/>
    </source>
</evidence>
<dbReference type="InterPro" id="IPR011545">
    <property type="entry name" value="DEAD/DEAH_box_helicase_dom"/>
</dbReference>
<dbReference type="GO" id="GO:0006302">
    <property type="term" value="P:double-strand break repair"/>
    <property type="evidence" value="ECO:0007669"/>
    <property type="project" value="InterPro"/>
</dbReference>
<keyword evidence="7 12" id="KW-0862">Zinc</keyword>
<feature type="binding site" evidence="12">
    <location>
        <position position="437"/>
    </location>
    <ligand>
        <name>Zn(2+)</name>
        <dbReference type="ChEBI" id="CHEBI:29105"/>
        <label>2</label>
    </ligand>
</feature>
<dbReference type="InterPro" id="IPR041222">
    <property type="entry name" value="PriA_3primeBD"/>
</dbReference>
<gene>
    <name evidence="12" type="primary">priA</name>
    <name evidence="14" type="ORF">FHS79_001166</name>
</gene>
<keyword evidence="9 12" id="KW-0238">DNA-binding</keyword>
<reference evidence="14 15" key="1">
    <citation type="submission" date="2020-08" db="EMBL/GenBank/DDBJ databases">
        <title>Genomic Encyclopedia of Type Strains, Phase IV (KMG-IV): sequencing the most valuable type-strain genomes for metagenomic binning, comparative biology and taxonomic classification.</title>
        <authorList>
            <person name="Goeker M."/>
        </authorList>
    </citation>
    <scope>NUCLEOTIDE SEQUENCE [LARGE SCALE GENOMIC DNA]</scope>
    <source>
        <strain evidence="14 15">DSM 102189</strain>
    </source>
</reference>
<keyword evidence="8 12" id="KW-0067">ATP-binding</keyword>
<dbReference type="GO" id="GO:0016787">
    <property type="term" value="F:hydrolase activity"/>
    <property type="evidence" value="ECO:0007669"/>
    <property type="project" value="UniProtKB-KW"/>
</dbReference>
<keyword evidence="1 12" id="KW-0639">Primosome</keyword>
<comment type="similarity">
    <text evidence="12">Belongs to the helicase family. PriA subfamily.</text>
</comment>
<dbReference type="GO" id="GO:0006310">
    <property type="term" value="P:DNA recombination"/>
    <property type="evidence" value="ECO:0007669"/>
    <property type="project" value="InterPro"/>
</dbReference>
<dbReference type="GO" id="GO:0006270">
    <property type="term" value="P:DNA replication initiation"/>
    <property type="evidence" value="ECO:0007669"/>
    <property type="project" value="TreeGrafter"/>
</dbReference>
<keyword evidence="3 12" id="KW-0479">Metal-binding</keyword>
<dbReference type="InterPro" id="IPR027417">
    <property type="entry name" value="P-loop_NTPase"/>
</dbReference>
<dbReference type="GO" id="GO:0043138">
    <property type="term" value="F:3'-5' DNA helicase activity"/>
    <property type="evidence" value="ECO:0007669"/>
    <property type="project" value="UniProtKB-EC"/>
</dbReference>
<protein>
    <recommendedName>
        <fullName evidence="12">Replication restart protein PriA</fullName>
    </recommendedName>
    <alternativeName>
        <fullName evidence="12">ATP-dependent DNA helicase PriA</fullName>
        <ecNumber evidence="12">5.6.2.4</ecNumber>
    </alternativeName>
    <alternativeName>
        <fullName evidence="12">DNA 3'-5' helicase PriA</fullName>
    </alternativeName>
</protein>
<evidence type="ECO:0000256" key="4">
    <source>
        <dbReference type="ARBA" id="ARBA00022741"/>
    </source>
</evidence>
<dbReference type="NCBIfam" id="NF004070">
    <property type="entry name" value="PRK05580.2-2"/>
    <property type="match status" value="1"/>
</dbReference>
<dbReference type="AlphaFoldDB" id="A0A841L316"/>
<dbReference type="Pfam" id="PF18319">
    <property type="entry name" value="Zn_ribbon_PriA"/>
    <property type="match status" value="1"/>
</dbReference>
<feature type="binding site" evidence="12">
    <location>
        <position position="440"/>
    </location>
    <ligand>
        <name>Zn(2+)</name>
        <dbReference type="ChEBI" id="CHEBI:29105"/>
        <label>2</label>
    </ligand>
</feature>
<dbReference type="SMART" id="SM00487">
    <property type="entry name" value="DEXDc"/>
    <property type="match status" value="1"/>
</dbReference>
<evidence type="ECO:0000256" key="9">
    <source>
        <dbReference type="ARBA" id="ARBA00023125"/>
    </source>
</evidence>
<keyword evidence="5 12" id="KW-0378">Hydrolase</keyword>
<name>A0A841L316_9SPHN</name>
<evidence type="ECO:0000313" key="14">
    <source>
        <dbReference type="EMBL" id="MBB6227004.1"/>
    </source>
</evidence>
<dbReference type="HAMAP" id="MF_00983">
    <property type="entry name" value="PriA"/>
    <property type="match status" value="1"/>
</dbReference>
<organism evidence="14 15">
    <name type="scientific">Polymorphobacter multimanifer</name>
    <dbReference type="NCBI Taxonomy" id="1070431"/>
    <lineage>
        <taxon>Bacteria</taxon>
        <taxon>Pseudomonadati</taxon>
        <taxon>Pseudomonadota</taxon>
        <taxon>Alphaproteobacteria</taxon>
        <taxon>Sphingomonadales</taxon>
        <taxon>Sphingosinicellaceae</taxon>
        <taxon>Polymorphobacter</taxon>
    </lineage>
</organism>
<evidence type="ECO:0000256" key="11">
    <source>
        <dbReference type="ARBA" id="ARBA00048988"/>
    </source>
</evidence>
<dbReference type="Pfam" id="PF00270">
    <property type="entry name" value="DEAD"/>
    <property type="match status" value="1"/>
</dbReference>
<dbReference type="InterPro" id="IPR014001">
    <property type="entry name" value="Helicase_ATP-bd"/>
</dbReference>
<dbReference type="GO" id="GO:1990077">
    <property type="term" value="C:primosome complex"/>
    <property type="evidence" value="ECO:0007669"/>
    <property type="project" value="UniProtKB-UniRule"/>
</dbReference>
<dbReference type="GO" id="GO:0008270">
    <property type="term" value="F:zinc ion binding"/>
    <property type="evidence" value="ECO:0007669"/>
    <property type="project" value="UniProtKB-UniRule"/>
</dbReference>
<comment type="catalytic activity">
    <reaction evidence="11 12">
        <text>ATP + H2O = ADP + phosphate + H(+)</text>
        <dbReference type="Rhea" id="RHEA:13065"/>
        <dbReference type="ChEBI" id="CHEBI:15377"/>
        <dbReference type="ChEBI" id="CHEBI:15378"/>
        <dbReference type="ChEBI" id="CHEBI:30616"/>
        <dbReference type="ChEBI" id="CHEBI:43474"/>
        <dbReference type="ChEBI" id="CHEBI:456216"/>
        <dbReference type="EC" id="5.6.2.4"/>
    </reaction>
</comment>
<dbReference type="GO" id="GO:0003677">
    <property type="term" value="F:DNA binding"/>
    <property type="evidence" value="ECO:0007669"/>
    <property type="project" value="UniProtKB-UniRule"/>
</dbReference>
<accession>A0A841L316</accession>
<dbReference type="Pfam" id="PF17764">
    <property type="entry name" value="PriA_3primeBD"/>
    <property type="match status" value="1"/>
</dbReference>
<evidence type="ECO:0000256" key="7">
    <source>
        <dbReference type="ARBA" id="ARBA00022833"/>
    </source>
</evidence>
<dbReference type="EC" id="5.6.2.4" evidence="12"/>
<feature type="binding site" evidence="12">
    <location>
        <position position="458"/>
    </location>
    <ligand>
        <name>Zn(2+)</name>
        <dbReference type="ChEBI" id="CHEBI:29105"/>
        <label>2</label>
    </ligand>
</feature>
<dbReference type="PROSITE" id="PS51192">
    <property type="entry name" value="HELICASE_ATP_BIND_1"/>
    <property type="match status" value="1"/>
</dbReference>
<dbReference type="EMBL" id="JACIIV010000007">
    <property type="protein sequence ID" value="MBB6227004.1"/>
    <property type="molecule type" value="Genomic_DNA"/>
</dbReference>
<evidence type="ECO:0000256" key="8">
    <source>
        <dbReference type="ARBA" id="ARBA00022840"/>
    </source>
</evidence>